<keyword evidence="6" id="KW-1185">Reference proteome</keyword>
<dbReference type="InterPro" id="IPR013320">
    <property type="entry name" value="ConA-like_dom_sf"/>
</dbReference>
<dbReference type="SUPFAM" id="SSF49899">
    <property type="entry name" value="Concanavalin A-like lectins/glucanases"/>
    <property type="match status" value="1"/>
</dbReference>
<comment type="caution">
    <text evidence="5">The sequence shown here is derived from an EMBL/GenBank/DDBJ whole genome shotgun (WGS) entry which is preliminary data.</text>
</comment>
<evidence type="ECO:0000256" key="2">
    <source>
        <dbReference type="ARBA" id="ARBA00023157"/>
    </source>
</evidence>
<dbReference type="Pfam" id="PF14040">
    <property type="entry name" value="DNase_NucA_NucB"/>
    <property type="match status" value="1"/>
</dbReference>
<keyword evidence="1" id="KW-0732">Signal</keyword>
<dbReference type="EMBL" id="BAAAZR010000012">
    <property type="protein sequence ID" value="GAA3820814.1"/>
    <property type="molecule type" value="Genomic_DNA"/>
</dbReference>
<accession>A0ABP7IKW2</accession>
<dbReference type="Gene3D" id="2.60.120.200">
    <property type="match status" value="1"/>
</dbReference>
<proteinExistence type="predicted"/>
<evidence type="ECO:0000259" key="4">
    <source>
        <dbReference type="SMART" id="SM00560"/>
    </source>
</evidence>
<feature type="domain" description="LamG-like jellyroll fold" evidence="4">
    <location>
        <begin position="82"/>
        <end position="214"/>
    </location>
</feature>
<name>A0ABP7IKW2_9ACTN</name>
<protein>
    <recommendedName>
        <fullName evidence="4">LamG-like jellyroll fold domain-containing protein</fullName>
    </recommendedName>
</protein>
<feature type="region of interest" description="Disordered" evidence="3">
    <location>
        <begin position="32"/>
        <end position="51"/>
    </location>
</feature>
<dbReference type="PANTHER" id="PTHR47635">
    <property type="entry name" value="CUB DOMAIN-CONTAINING PROTEIN"/>
    <property type="match status" value="1"/>
</dbReference>
<keyword evidence="2" id="KW-1015">Disulfide bond</keyword>
<sequence>MLHYAGPQPHPHPTPNPVAGLVAAYGMNEGSGTTVADSSGQSNTGAARDTTWTTGKYGKALSFNGSSSWVTIQHAALLRLTNALTLSAWVRPSALDDLWRSVLMKENAEGGSYGLYVSSEYTARSGWLQTTEEGGGIVGSGPLPQNQWSHLAFSYAGGTARLYVNGTQVAQVPVAGDALDDGGVRRIDGNAFWGEFYSGLIDEVRVYNRAQSLAEIQTDMNTPIGATGTSTAQRLNAHRAGKNRYSSCYWGYWRYYNFDTKGNEIGYILFRYTTNGALFPERRSFVYGVYLDVFSTDGIVSGLWTRRMRIGISAYTGESDPGGSINSRVTRTADQNMNDRNDSRARRMCKKIWGKDYVTEYAVRYKDPATGALGPDWNCDEFPFKSTREGAAYKIPDPAKPGKKKFANNYSVWLLPKDENQEFGTAILNVFYDNDHVIDGDTFWIRIA</sequence>
<organism evidence="5 6">
    <name type="scientific">Sphaerisporangium flaviroseum</name>
    <dbReference type="NCBI Taxonomy" id="509199"/>
    <lineage>
        <taxon>Bacteria</taxon>
        <taxon>Bacillati</taxon>
        <taxon>Actinomycetota</taxon>
        <taxon>Actinomycetes</taxon>
        <taxon>Streptosporangiales</taxon>
        <taxon>Streptosporangiaceae</taxon>
        <taxon>Sphaerisporangium</taxon>
    </lineage>
</organism>
<evidence type="ECO:0000313" key="6">
    <source>
        <dbReference type="Proteomes" id="UP001500888"/>
    </source>
</evidence>
<dbReference type="Pfam" id="PF13385">
    <property type="entry name" value="Laminin_G_3"/>
    <property type="match status" value="1"/>
</dbReference>
<reference evidence="6" key="1">
    <citation type="journal article" date="2019" name="Int. J. Syst. Evol. Microbiol.">
        <title>The Global Catalogue of Microorganisms (GCM) 10K type strain sequencing project: providing services to taxonomists for standard genome sequencing and annotation.</title>
        <authorList>
            <consortium name="The Broad Institute Genomics Platform"/>
            <consortium name="The Broad Institute Genome Sequencing Center for Infectious Disease"/>
            <person name="Wu L."/>
            <person name="Ma J."/>
        </authorList>
    </citation>
    <scope>NUCLEOTIDE SEQUENCE [LARGE SCALE GENOMIC DNA]</scope>
    <source>
        <strain evidence="6">JCM 16908</strain>
    </source>
</reference>
<dbReference type="InterPro" id="IPR029476">
    <property type="entry name" value="DNase_NucA_NucB"/>
</dbReference>
<dbReference type="Proteomes" id="UP001500888">
    <property type="component" value="Unassembled WGS sequence"/>
</dbReference>
<evidence type="ECO:0000256" key="1">
    <source>
        <dbReference type="ARBA" id="ARBA00022729"/>
    </source>
</evidence>
<evidence type="ECO:0000313" key="5">
    <source>
        <dbReference type="EMBL" id="GAA3820814.1"/>
    </source>
</evidence>
<dbReference type="InterPro" id="IPR006558">
    <property type="entry name" value="LamG-like"/>
</dbReference>
<evidence type="ECO:0000256" key="3">
    <source>
        <dbReference type="SAM" id="MobiDB-lite"/>
    </source>
</evidence>
<dbReference type="PANTHER" id="PTHR47635:SF2">
    <property type="entry name" value="LAMG-LIKE JELLYROLL FOLD DOMAIN-CONTAINING PROTEIN"/>
    <property type="match status" value="1"/>
</dbReference>
<dbReference type="SMART" id="SM00560">
    <property type="entry name" value="LamGL"/>
    <property type="match status" value="1"/>
</dbReference>
<gene>
    <name evidence="5" type="ORF">GCM10022226_46450</name>
</gene>